<feature type="compositionally biased region" description="Basic residues" evidence="2">
    <location>
        <begin position="2932"/>
        <end position="2944"/>
    </location>
</feature>
<keyword evidence="4" id="KW-1185">Reference proteome</keyword>
<feature type="region of interest" description="Disordered" evidence="2">
    <location>
        <begin position="2932"/>
        <end position="2971"/>
    </location>
</feature>
<reference evidence="3 4" key="2">
    <citation type="submission" date="2018-11" db="EMBL/GenBank/DDBJ databases">
        <authorList>
            <consortium name="Pathogen Informatics"/>
        </authorList>
    </citation>
    <scope>NUCLEOTIDE SEQUENCE [LARGE SCALE GENOMIC DNA]</scope>
    <source>
        <strain evidence="3 4">Egypt</strain>
    </source>
</reference>
<feature type="coiled-coil region" evidence="1">
    <location>
        <begin position="945"/>
        <end position="979"/>
    </location>
</feature>
<dbReference type="Gene3D" id="1.20.58.60">
    <property type="match status" value="5"/>
</dbReference>
<evidence type="ECO:0000313" key="5">
    <source>
        <dbReference type="WBParaSite" id="ECPE_0000736101-mRNA-1"/>
    </source>
</evidence>
<protein>
    <submittedName>
        <fullName evidence="5">GAR domain-containing protein</fullName>
    </submittedName>
</protein>
<feature type="compositionally biased region" description="Polar residues" evidence="2">
    <location>
        <begin position="3316"/>
        <end position="3326"/>
    </location>
</feature>
<feature type="coiled-coil region" evidence="1">
    <location>
        <begin position="2421"/>
        <end position="2448"/>
    </location>
</feature>
<evidence type="ECO:0000313" key="3">
    <source>
        <dbReference type="EMBL" id="VDP80841.1"/>
    </source>
</evidence>
<organism evidence="5">
    <name type="scientific">Echinostoma caproni</name>
    <dbReference type="NCBI Taxonomy" id="27848"/>
    <lineage>
        <taxon>Eukaryota</taxon>
        <taxon>Metazoa</taxon>
        <taxon>Spiralia</taxon>
        <taxon>Lophotrochozoa</taxon>
        <taxon>Platyhelminthes</taxon>
        <taxon>Trematoda</taxon>
        <taxon>Digenea</taxon>
        <taxon>Plagiorchiida</taxon>
        <taxon>Echinostomata</taxon>
        <taxon>Echinostomatoidea</taxon>
        <taxon>Echinostomatidae</taxon>
        <taxon>Echinostoma</taxon>
    </lineage>
</organism>
<feature type="region of interest" description="Disordered" evidence="2">
    <location>
        <begin position="2046"/>
        <end position="2069"/>
    </location>
</feature>
<dbReference type="EMBL" id="UZAN01044475">
    <property type="protein sequence ID" value="VDP80841.1"/>
    <property type="molecule type" value="Genomic_DNA"/>
</dbReference>
<feature type="region of interest" description="Disordered" evidence="2">
    <location>
        <begin position="3659"/>
        <end position="3703"/>
    </location>
</feature>
<sequence length="3725" mass="418888">MSGLIAQTVTSVLERIQAPWSKLDRQMGSVRSWLDAIEFKADRVPATGPSSESVRVDDKENQETAVVLDRYTIQTHLFLLTELNDDLTQGSSRLDSCDQLLAELQSLLELLPPVTALFVELNPESDCTKPDQEAHDRFEQLQCEQTALHHRQIALDARQKTALETLQSELDRILIEENRREVWAERIRQLEHALTCGPPTELEWNGTEAELIQRYSIGTTTEHAQLPAHEEFGNTVDQMISAQTKLNSSYEEFLKERTEELEALRTEAGTDATPGSDQFPSSDLDSLQHVDGLLKKLQDWCAWNAKSLHVLQSVHDAWEHWQRWWSDSGAVKLLTHGGPCGLVQYELQSFDHTSDLSATLIPKLTELQTDLNRLAQQAQSNGQAALDRLTRMSTELQTVLDEQHRWSGPEWGTATGNKLAHTPLSIGLLACQLLVREAHSQWSFGFDDLGLAQQRVHARLTSLNAFLSDRENLHTRLTHIEEQLNQIEPRLVLPQEISQTPVDWNQATDSTWPEREMPHWPCPVESVISASLDGQIKLSAAARQLKKDAQSVGERLFCLQRTVHSLGLDEAPVSDATLPAHSNILASLTSQHAALVKRTDHVVQRLEQAVRSHHQLAESWHVMTEWIGQLQQSLAHYTSLSGDRHMLQARLELIKDLHSIASEGNVKWTEIKRCVEYNLQHGLIPVQEELTKLSEIAESFNLAQVRAAILFHSFEIHARWMDAQNQIQTVMDQLGTGIETWQLFEYTRDRCVASMNRLESWLKSQTNSVIHSKEDIVDRLEVFKSVTGCLALIPENSQDSIAQVEITQVDDHDDDDDDVDDQTMSPNQLATETRQLANQLHLTLRKLPKVADEVPSGLGDLDEASQVQMMDAFTLSTVRVNEIYARIARLQKTLAELSTVWQNRLSELTNWDDSVHMAEDNLLLIAHRVEQIRTQITAHLTDLDTDMAETTLEDALIQLDDLNSELARLSTELSEAQNKLHTLIPCLTERGRRAMTERLDQLQQDWTRQSHSIEQCRTELVQRQTTWSTLSGQLEMLIEWITKQTTNLSQLQHSIPLQPQSDSVLLTDGATKSSPGLSLAMQCNARAVESQAFCEQARQFVRTVNAKYPKVEQLTRAIQALNETVLVSNLDAAIATSLDQTTEQFHQLQQQALALFAESRGLSDLCSEFARIYGEVWKELAQLQNQFAHGAMFTVDSDADRGSTQPEHSCVLDSTALEQWSRQLGTKAQLEELIAHGSFKQPIQSAAESQRTIAERVDGLRITATKLDTFKFESVQLPYLAEPRTDATRAVQFLLIQLSQLAKTCQTRLDRLRVEQNTVNEVDQLFERVDSELDRFEGELSEIQSVDRPTDEPSVTDACVHWNLIDSWMNFCQSRESRLRDASPQLVALKPTLDKLQLIIGQLLEGTNRVYFHLNQHLVRVKSKYENLTVRSRRLQTQLGEEYKAWDHFVTCFREAEDWITLDESAVDRIWSDDAPQLDGTPANEDGKCKPMNDNYEEIVQCLDRLEQIENNLCEKGRVARDAVEQSVQNLMLSRVIQPGAKSFDSGRSSSFDVRPLTLALEHFYARWDRHTTRLQHIRAELGQQLLSQSQLDTTFDRAQRWFQGLVLQLDATEQDTGTSFSNLIGSILMPLGDLDQILAYLSGWISPKSHTWDTLHAEVEHFLQIEMPQLEQVIQQHAKAEHLARTRLNRTSASVDVTDGSASGPERLMTFTKQVRDFEQCLERKRVSWNRLVTQCEKFAQTRAELITWLNSEQQKVQALVASMERCTRPTVMDLRKGHRLSGCTEQMQLKLAQIERLTETMRKQSDRKLNELQTIVTTLFQSAVHPSGTTIDLLEKFSSDQLTDTARKQVHHSLDCMTDLISQTQAWITRWSELAVTVDELSQWLTERENSLAESIAAEIRSEVYASTVHLTGLDDVRRLVERVHDQVRFGQEFRVELVSKQASVEALLVSARNLVTSGSFPPKQAAAMEQQETRAPLVTSLAVTQATQLMQRYQTLLSLIDRRTQLNYTASRTVEQLLAACETYKTWAEELDTQLKLTTRQLNPQTASADADVTNDSDETGDGIATSVPALDLDTIRKSASTLSNRLESGASLVQLCRDWTDRFVAELALQRGQRRAEQETLQHFRGVTSPTVTAVSTTSQPKVRLFVISDYETWSNAVRSVQERTDKLHKKASSHNLAHMQLLSWLSSASSQIDAIVQHASPTSIAVTIAQQFTEFEKSMELIEQQTTEAVDKLTQMASDCMIREHQINRLEDVGGPGGRVDIANIKDRFMQMVNHLHESRTELCARIHKVHAFQSASMAFSAWLVEIESRVDSLVSEDGLLVSSNVHSRTRAMNASTDLTLDSPGRTTYRVTHIADAERRLVIFQNLGEALHGRGRLLAKRTSDSGEQLIANLRLAEENVELDQSVSTMDSCLQLSVLIQDHVEELQSRMARLEQTQAEEINGLTELLSVWNECLDHIDQLTVWVQETQTTVRQLLQRQSGNTKTRKQAAVDFENVMDQLRESAELHVQYDQTVGQTNEWLTRIADRLNACLCPNEAISQAEMERRIAAGRVLTEVLTRETKAYLDPLVTLSDRIVQSADNVSTTLVYDKLDGFRQTIRELQQQLVNAGNTLEMRLNRCTKWTNAKTDVNVVLEGLAQEIVQVISSEASVVADENGAPLSSARLMATKQAYIDSLKTVRHRLEDVSPKLEQMKRAAKDLVQSQAQQTAMKEVDELASRHAKMLQEVEIRIGKNEHVWHKLYNFHTKLSEAEGWILSLSLKLMAIHITEPDGPQGVIRLGRAHAALRQQFETFRAITVTELKEMAQACYTELRSSAEFDQAAQMGRDVIGTNTAEQVANFVRDAQTGSNSTTNQPAQLTHSNPLLGEVVQLEANCDSVNETSEQIKMRLLDQQERWAHFVAVLGRVSDHLREELTAWWRNRPQRVWSTKHSRTRSRRSKRLSYTSSDESGCESLHSSVQQKPVPGLSHPREIATQTAEAEAANARIMLKQYVRDLNELKIRWDQQHICEAEFDAWLTSKEADVRDAISQRSHRRRHHSSSQRTSDERASGTYERLIHAMDTAHLETIQNELRAKGSVLTNLRMQRLELIGGGDRTATGDMGPLGAIESRLKALLTRVEEALTTRRELISQAIEATRLTDNLHEDLHNVVRRSTGLDMVECSPRTTTGRSNLKSQIGYSQKPFKPPVERLKSSKRPVFWTSSTHLAEHLHDTNLSRTRSPFTSHVTIPTCLSPPTVSTRPRLNQLSAAQSVPNLHASETRALESYFPDTLDWLWFSPNTLLAEAGGVGTNAEPSPDLPVIRADLEGEEPEPTVEQQLRSQTPSIRPARDEPGALDKSRSSSRNSLVFGRPWRMHRTTKRGTAFGDSNLSASALVLPTRSEVPTTTTTTAATMLDQVNTHQSFERLPTQRLRSDSPYPTQTMLSHGLSIGGSSQAEIPLAMAFPDTPAFPLLLRRSISPVLSRAHRPTVRYVDSYSGTDLSQTVATSSRRQSGFGFSAYGASQPLDSIAGPLGPMLLSSSTTVLPTRSLMRHTQAASRSGTPRFDLSSDGWTSGLGSRASQMRLSGVRGTERIASPALSELETIFHTGRPQPAGASISDSIVTQVGKPLGPQHPLTSRAYRYRLGTSTPLIPTVMETISSDSPGRSEIRAFDALTSRAESPAAEYSTSITDSTTRTSTTTTTATSSTATTYHLPRPIQTPAQLALERYRSRKRNPSGTQHTGD</sequence>
<feature type="region of interest" description="Disordered" evidence="2">
    <location>
        <begin position="3310"/>
        <end position="3346"/>
    </location>
</feature>
<dbReference type="OrthoDB" id="6283823at2759"/>
<keyword evidence="1" id="KW-0175">Coiled coil</keyword>
<evidence type="ECO:0000256" key="1">
    <source>
        <dbReference type="SAM" id="Coils"/>
    </source>
</evidence>
<reference evidence="5" key="1">
    <citation type="submission" date="2016-06" db="UniProtKB">
        <authorList>
            <consortium name="WormBaseParasite"/>
        </authorList>
    </citation>
    <scope>IDENTIFICATION</scope>
</reference>
<proteinExistence type="predicted"/>
<name>A0A183AK60_9TREM</name>
<feature type="compositionally biased region" description="Basic residues" evidence="2">
    <location>
        <begin position="3034"/>
        <end position="3043"/>
    </location>
</feature>
<feature type="compositionally biased region" description="Low complexity" evidence="2">
    <location>
        <begin position="3668"/>
        <end position="3692"/>
    </location>
</feature>
<dbReference type="WBParaSite" id="ECPE_0000736101-mRNA-1">
    <property type="protein sequence ID" value="ECPE_0000736101-mRNA-1"/>
    <property type="gene ID" value="ECPE_0000736101"/>
</dbReference>
<dbReference type="Proteomes" id="UP000272942">
    <property type="component" value="Unassembled WGS sequence"/>
</dbReference>
<accession>A0A183AK60</accession>
<feature type="region of interest" description="Disordered" evidence="2">
    <location>
        <begin position="3030"/>
        <end position="3053"/>
    </location>
</feature>
<evidence type="ECO:0000313" key="4">
    <source>
        <dbReference type="Proteomes" id="UP000272942"/>
    </source>
</evidence>
<gene>
    <name evidence="3" type="ORF">ECPE_LOCUS7345</name>
</gene>
<feature type="compositionally biased region" description="Basic and acidic residues" evidence="2">
    <location>
        <begin position="3329"/>
        <end position="3341"/>
    </location>
</feature>
<evidence type="ECO:0000256" key="2">
    <source>
        <dbReference type="SAM" id="MobiDB-lite"/>
    </source>
</evidence>